<gene>
    <name evidence="9" type="primary">LOC110780193</name>
</gene>
<keyword evidence="5" id="KW-0539">Nucleus</keyword>
<feature type="compositionally biased region" description="Low complexity" evidence="6">
    <location>
        <begin position="169"/>
        <end position="183"/>
    </location>
</feature>
<dbReference type="InterPro" id="IPR044808">
    <property type="entry name" value="ERF_plant"/>
</dbReference>
<dbReference type="RefSeq" id="XP_021840309.1">
    <property type="nucleotide sequence ID" value="XM_021984617.2"/>
</dbReference>
<dbReference type="GO" id="GO:0003700">
    <property type="term" value="F:DNA-binding transcription factor activity"/>
    <property type="evidence" value="ECO:0007669"/>
    <property type="project" value="InterPro"/>
</dbReference>
<dbReference type="GO" id="GO:0003677">
    <property type="term" value="F:DNA binding"/>
    <property type="evidence" value="ECO:0007669"/>
    <property type="project" value="UniProtKB-KW"/>
</dbReference>
<dbReference type="PROSITE" id="PS51032">
    <property type="entry name" value="AP2_ERF"/>
    <property type="match status" value="1"/>
</dbReference>
<dbReference type="PRINTS" id="PR00367">
    <property type="entry name" value="ETHRSPELEMNT"/>
</dbReference>
<keyword evidence="2" id="KW-0805">Transcription regulation</keyword>
<dbReference type="PANTHER" id="PTHR31190">
    <property type="entry name" value="DNA-BINDING DOMAIN"/>
    <property type="match status" value="1"/>
</dbReference>
<dbReference type="CDD" id="cd00018">
    <property type="entry name" value="AP2"/>
    <property type="match status" value="1"/>
</dbReference>
<proteinExistence type="predicted"/>
<feature type="region of interest" description="Disordered" evidence="6">
    <location>
        <begin position="361"/>
        <end position="426"/>
    </location>
</feature>
<evidence type="ECO:0000256" key="2">
    <source>
        <dbReference type="ARBA" id="ARBA00023015"/>
    </source>
</evidence>
<evidence type="ECO:0000313" key="8">
    <source>
        <dbReference type="Proteomes" id="UP000813463"/>
    </source>
</evidence>
<comment type="subcellular location">
    <subcellularLocation>
        <location evidence="1">Nucleus</location>
    </subcellularLocation>
</comment>
<evidence type="ECO:0000256" key="4">
    <source>
        <dbReference type="ARBA" id="ARBA00023163"/>
    </source>
</evidence>
<keyword evidence="8" id="KW-1185">Reference proteome</keyword>
<evidence type="ECO:0000256" key="5">
    <source>
        <dbReference type="ARBA" id="ARBA00023242"/>
    </source>
</evidence>
<dbReference type="SUPFAM" id="SSF54171">
    <property type="entry name" value="DNA-binding domain"/>
    <property type="match status" value="1"/>
</dbReference>
<reference evidence="9" key="2">
    <citation type="submission" date="2025-08" db="UniProtKB">
        <authorList>
            <consortium name="RefSeq"/>
        </authorList>
    </citation>
    <scope>IDENTIFICATION</scope>
    <source>
        <tissue evidence="9">Leaf</tissue>
    </source>
</reference>
<dbReference type="InterPro" id="IPR001471">
    <property type="entry name" value="AP2/ERF_dom"/>
</dbReference>
<keyword evidence="4" id="KW-0804">Transcription</keyword>
<dbReference type="GeneID" id="110780193"/>
<feature type="compositionally biased region" description="Low complexity" evidence="6">
    <location>
        <begin position="395"/>
        <end position="410"/>
    </location>
</feature>
<name>A0A9R0JMN1_SPIOL</name>
<dbReference type="PANTHER" id="PTHR31190:SF421">
    <property type="entry name" value="ETHYLENE-RESPONSIVE TRANSCRIPTION FACTOR ERF110"/>
    <property type="match status" value="1"/>
</dbReference>
<accession>A0A9R0JMN1</accession>
<feature type="region of interest" description="Disordered" evidence="6">
    <location>
        <begin position="1"/>
        <end position="42"/>
    </location>
</feature>
<evidence type="ECO:0000259" key="7">
    <source>
        <dbReference type="PROSITE" id="PS51032"/>
    </source>
</evidence>
<feature type="compositionally biased region" description="Gly residues" evidence="6">
    <location>
        <begin position="17"/>
        <end position="26"/>
    </location>
</feature>
<dbReference type="KEGG" id="soe:110780193"/>
<dbReference type="OrthoDB" id="1930739at2759"/>
<dbReference type="AlphaFoldDB" id="A0A9R0JMN1"/>
<protein>
    <submittedName>
        <fullName evidence="9">Ethylene-responsive transcription factor ABR1-like</fullName>
    </submittedName>
</protein>
<evidence type="ECO:0000256" key="3">
    <source>
        <dbReference type="ARBA" id="ARBA00023125"/>
    </source>
</evidence>
<dbReference type="Pfam" id="PF00847">
    <property type="entry name" value="AP2"/>
    <property type="match status" value="1"/>
</dbReference>
<dbReference type="Proteomes" id="UP000813463">
    <property type="component" value="Chromosome 4"/>
</dbReference>
<feature type="compositionally biased region" description="Low complexity" evidence="6">
    <location>
        <begin position="361"/>
        <end position="378"/>
    </location>
</feature>
<dbReference type="FunFam" id="3.30.730.10:FF:000001">
    <property type="entry name" value="Ethylene-responsive transcription factor 2"/>
    <property type="match status" value="1"/>
</dbReference>
<dbReference type="GO" id="GO:0009873">
    <property type="term" value="P:ethylene-activated signaling pathway"/>
    <property type="evidence" value="ECO:0007669"/>
    <property type="project" value="InterPro"/>
</dbReference>
<keyword evidence="3" id="KW-0238">DNA-binding</keyword>
<reference evidence="8" key="1">
    <citation type="journal article" date="2021" name="Nat. Commun.">
        <title>Genomic analyses provide insights into spinach domestication and the genetic basis of agronomic traits.</title>
        <authorList>
            <person name="Cai X."/>
            <person name="Sun X."/>
            <person name="Xu C."/>
            <person name="Sun H."/>
            <person name="Wang X."/>
            <person name="Ge C."/>
            <person name="Zhang Z."/>
            <person name="Wang Q."/>
            <person name="Fei Z."/>
            <person name="Jiao C."/>
            <person name="Wang Q."/>
        </authorList>
    </citation>
    <scope>NUCLEOTIDE SEQUENCE [LARGE SCALE GENOMIC DNA]</scope>
    <source>
        <strain evidence="8">cv. Varoflay</strain>
    </source>
</reference>
<feature type="region of interest" description="Disordered" evidence="6">
    <location>
        <begin position="274"/>
        <end position="300"/>
    </location>
</feature>
<evidence type="ECO:0000313" key="9">
    <source>
        <dbReference type="RefSeq" id="XP_021840309.1"/>
    </source>
</evidence>
<evidence type="ECO:0000256" key="1">
    <source>
        <dbReference type="ARBA" id="ARBA00004123"/>
    </source>
</evidence>
<feature type="domain" description="AP2/ERF" evidence="7">
    <location>
        <begin position="209"/>
        <end position="266"/>
    </location>
</feature>
<dbReference type="Gene3D" id="3.30.730.10">
    <property type="entry name" value="AP2/ERF domain"/>
    <property type="match status" value="1"/>
</dbReference>
<dbReference type="GO" id="GO:0005634">
    <property type="term" value="C:nucleus"/>
    <property type="evidence" value="ECO:0007669"/>
    <property type="project" value="UniProtKB-SubCell"/>
</dbReference>
<sequence>MCVPKVANQREYEGFTSSGGRGTNGGDGERDSAVGSGEEVPAFRPNWETSAMVMALTDVVSGRGGYDTEGGGGGGGGGGGWNEPYYGFTTTSLVGQKREREESGIGDGGGGELGDITMMYGGFGGGEAKGSPSGGGGGGGEGESSSSASGVKDEMHTPSPLQQIHSHSHPSSTVSTSSTPRSVNQPPPITTGTTTSALEETQVGERKRRYRGVRQRPWGKWAAEIRDPHKAARVWLGTFETAEAAARAYDEAALRFRGNRAKLNFPEFVQSVPPPARPSLTTTANISPAPAPESVFPPSRLSQTINFQPQQQQQHTTSDIARDYWEYSQLLQSSGDFNFPGLEHILYPSISGQLMGPPSLSFSSPPLSSSSSSSVTPSNMQLPPNFPGDQTTFRPPSQGGSSSGSNAPGGYWSQYGSPYHPPSSSS</sequence>
<dbReference type="SMART" id="SM00380">
    <property type="entry name" value="AP2"/>
    <property type="match status" value="1"/>
</dbReference>
<evidence type="ECO:0000256" key="6">
    <source>
        <dbReference type="SAM" id="MobiDB-lite"/>
    </source>
</evidence>
<dbReference type="InterPro" id="IPR036955">
    <property type="entry name" value="AP2/ERF_dom_sf"/>
</dbReference>
<dbReference type="InterPro" id="IPR016177">
    <property type="entry name" value="DNA-bd_dom_sf"/>
</dbReference>
<feature type="compositionally biased region" description="Gly residues" evidence="6">
    <location>
        <begin position="121"/>
        <end position="142"/>
    </location>
</feature>
<organism evidence="8 9">
    <name type="scientific">Spinacia oleracea</name>
    <name type="common">Spinach</name>
    <dbReference type="NCBI Taxonomy" id="3562"/>
    <lineage>
        <taxon>Eukaryota</taxon>
        <taxon>Viridiplantae</taxon>
        <taxon>Streptophyta</taxon>
        <taxon>Embryophyta</taxon>
        <taxon>Tracheophyta</taxon>
        <taxon>Spermatophyta</taxon>
        <taxon>Magnoliopsida</taxon>
        <taxon>eudicotyledons</taxon>
        <taxon>Gunneridae</taxon>
        <taxon>Pentapetalae</taxon>
        <taxon>Caryophyllales</taxon>
        <taxon>Chenopodiaceae</taxon>
        <taxon>Chenopodioideae</taxon>
        <taxon>Anserineae</taxon>
        <taxon>Spinacia</taxon>
    </lineage>
</organism>
<feature type="region of interest" description="Disordered" evidence="6">
    <location>
        <begin position="120"/>
        <end position="211"/>
    </location>
</feature>